<sequence length="130" mass="14816">MMYKRNRTVYAFGVILVMIAGLLSRKYVELLPQWLNTYLGDSLWALMIFLGLAMLFTKKKTKTIILFTLLFCYGIECSQLYHAPWIEALRQNTIGHLILGYGFLWSDLVAYTIGAGVGALVDRCILTILK</sequence>
<feature type="transmembrane region" description="Helical" evidence="1">
    <location>
        <begin position="94"/>
        <end position="121"/>
    </location>
</feature>
<keyword evidence="1" id="KW-0472">Membrane</keyword>
<keyword evidence="1" id="KW-1133">Transmembrane helix</keyword>
<protein>
    <recommendedName>
        <fullName evidence="4">DUF2809 domain-containing protein</fullName>
    </recommendedName>
</protein>
<feature type="transmembrane region" description="Helical" evidence="1">
    <location>
        <begin position="34"/>
        <end position="56"/>
    </location>
</feature>
<name>A0ABQ1PUP2_9ENTE</name>
<dbReference type="Proteomes" id="UP000630615">
    <property type="component" value="Unassembled WGS sequence"/>
</dbReference>
<keyword evidence="3" id="KW-1185">Reference proteome</keyword>
<feature type="transmembrane region" description="Helical" evidence="1">
    <location>
        <begin position="63"/>
        <end position="82"/>
    </location>
</feature>
<keyword evidence="1" id="KW-0812">Transmembrane</keyword>
<accession>A0ABQ1PUP2</accession>
<reference evidence="3" key="1">
    <citation type="journal article" date="2019" name="Int. J. Syst. Evol. Microbiol.">
        <title>The Global Catalogue of Microorganisms (GCM) 10K type strain sequencing project: providing services to taxonomists for standard genome sequencing and annotation.</title>
        <authorList>
            <consortium name="The Broad Institute Genomics Platform"/>
            <consortium name="The Broad Institute Genome Sequencing Center for Infectious Disease"/>
            <person name="Wu L."/>
            <person name="Ma J."/>
        </authorList>
    </citation>
    <scope>NUCLEOTIDE SEQUENCE [LARGE SCALE GENOMIC DNA]</scope>
    <source>
        <strain evidence="3">CGMCC 1.15942</strain>
    </source>
</reference>
<evidence type="ECO:0008006" key="4">
    <source>
        <dbReference type="Google" id="ProtNLM"/>
    </source>
</evidence>
<feature type="transmembrane region" description="Helical" evidence="1">
    <location>
        <begin position="9"/>
        <end position="28"/>
    </location>
</feature>
<dbReference type="InterPro" id="IPR021257">
    <property type="entry name" value="DUF2809"/>
</dbReference>
<dbReference type="RefSeq" id="WP_088270951.1">
    <property type="nucleotide sequence ID" value="NZ_BMKI01000016.1"/>
</dbReference>
<evidence type="ECO:0000256" key="1">
    <source>
        <dbReference type="SAM" id="Phobius"/>
    </source>
</evidence>
<evidence type="ECO:0000313" key="3">
    <source>
        <dbReference type="Proteomes" id="UP000630615"/>
    </source>
</evidence>
<dbReference type="Pfam" id="PF10990">
    <property type="entry name" value="DUF2809"/>
    <property type="match status" value="1"/>
</dbReference>
<gene>
    <name evidence="2" type="primary">yjgA</name>
    <name evidence="2" type="ORF">GCM10011573_36730</name>
</gene>
<proteinExistence type="predicted"/>
<comment type="caution">
    <text evidence="2">The sequence shown here is derived from an EMBL/GenBank/DDBJ whole genome shotgun (WGS) entry which is preliminary data.</text>
</comment>
<dbReference type="EMBL" id="BMKI01000016">
    <property type="protein sequence ID" value="GGD03888.1"/>
    <property type="molecule type" value="Genomic_DNA"/>
</dbReference>
<evidence type="ECO:0000313" key="2">
    <source>
        <dbReference type="EMBL" id="GGD03888.1"/>
    </source>
</evidence>
<organism evidence="2 3">
    <name type="scientific">Enterococcus wangshanyuanii</name>
    <dbReference type="NCBI Taxonomy" id="2005703"/>
    <lineage>
        <taxon>Bacteria</taxon>
        <taxon>Bacillati</taxon>
        <taxon>Bacillota</taxon>
        <taxon>Bacilli</taxon>
        <taxon>Lactobacillales</taxon>
        <taxon>Enterococcaceae</taxon>
        <taxon>Enterococcus</taxon>
    </lineage>
</organism>